<dbReference type="AlphaFoldDB" id="A0A9W4T5U4"/>
<feature type="non-terminal residue" evidence="2">
    <location>
        <position position="67"/>
    </location>
</feature>
<evidence type="ECO:0000313" key="2">
    <source>
        <dbReference type="EMBL" id="CAI2193172.1"/>
    </source>
</evidence>
<dbReference type="Proteomes" id="UP001153678">
    <property type="component" value="Unassembled WGS sequence"/>
</dbReference>
<reference evidence="2" key="1">
    <citation type="submission" date="2022-08" db="EMBL/GenBank/DDBJ databases">
        <authorList>
            <person name="Kallberg Y."/>
            <person name="Tangrot J."/>
            <person name="Rosling A."/>
        </authorList>
    </citation>
    <scope>NUCLEOTIDE SEQUENCE</scope>
    <source>
        <strain evidence="2">Wild A</strain>
    </source>
</reference>
<evidence type="ECO:0000256" key="1">
    <source>
        <dbReference type="SAM" id="MobiDB-lite"/>
    </source>
</evidence>
<proteinExistence type="predicted"/>
<comment type="caution">
    <text evidence="2">The sequence shown here is derived from an EMBL/GenBank/DDBJ whole genome shotgun (WGS) entry which is preliminary data.</text>
</comment>
<accession>A0A9W4T5U4</accession>
<name>A0A9W4T5U4_9GLOM</name>
<keyword evidence="3" id="KW-1185">Reference proteome</keyword>
<protein>
    <submittedName>
        <fullName evidence="2">1528_t:CDS:1</fullName>
    </submittedName>
</protein>
<dbReference type="EMBL" id="CAMKVN010009177">
    <property type="protein sequence ID" value="CAI2193172.1"/>
    <property type="molecule type" value="Genomic_DNA"/>
</dbReference>
<evidence type="ECO:0000313" key="3">
    <source>
        <dbReference type="Proteomes" id="UP001153678"/>
    </source>
</evidence>
<organism evidence="2 3">
    <name type="scientific">Funneliformis geosporum</name>
    <dbReference type="NCBI Taxonomy" id="1117311"/>
    <lineage>
        <taxon>Eukaryota</taxon>
        <taxon>Fungi</taxon>
        <taxon>Fungi incertae sedis</taxon>
        <taxon>Mucoromycota</taxon>
        <taxon>Glomeromycotina</taxon>
        <taxon>Glomeromycetes</taxon>
        <taxon>Glomerales</taxon>
        <taxon>Glomeraceae</taxon>
        <taxon>Funneliformis</taxon>
    </lineage>
</organism>
<gene>
    <name evidence="2" type="ORF">FWILDA_LOCUS15942</name>
</gene>
<dbReference type="OrthoDB" id="2336911at2759"/>
<sequence length="67" mass="8089">MNYIKNELSDVKNFTSKENNNLSLQKRQIFETFKEVEKYLMQYCKQKANDPEKHHQRNSGLIGCLWH</sequence>
<feature type="region of interest" description="Disordered" evidence="1">
    <location>
        <begin position="48"/>
        <end position="67"/>
    </location>
</feature>